<feature type="transmembrane region" description="Helical" evidence="8">
    <location>
        <begin position="145"/>
        <end position="168"/>
    </location>
</feature>
<keyword evidence="7 8" id="KW-0472">Membrane</keyword>
<keyword evidence="3" id="KW-0813">Transport</keyword>
<evidence type="ECO:0000256" key="8">
    <source>
        <dbReference type="SAM" id="Phobius"/>
    </source>
</evidence>
<keyword evidence="4" id="KW-1003">Cell membrane</keyword>
<evidence type="ECO:0000256" key="4">
    <source>
        <dbReference type="ARBA" id="ARBA00022475"/>
    </source>
</evidence>
<comment type="similarity">
    <text evidence="2">Belongs to the AzlC family.</text>
</comment>
<sequence>MKQENIIKVNPNEDAGIKKGRQLIRGMKTGISIAVGYIPIAITFGLLSKAAGVPNAISIMMSLVVYAGASQFVAVNLLALHTGYWEILLTTFILNFRHFLMGASISQRIEKGLSKPWMALLAFGITDETFAVASMEKEQQLNPWFLLGLNLIAFSAWNAGTWAGVFLGTALPDSVQSSMGIALYAMFIGLLVPAAREKKAIFHIAMLAVLLHGILHWTPGLEVISTGWKIVITTILASTAGALIYTEEAL</sequence>
<organism evidence="9 10">
    <name type="scientific">Geosporobacter subterraneus DSM 17957</name>
    <dbReference type="NCBI Taxonomy" id="1121919"/>
    <lineage>
        <taxon>Bacteria</taxon>
        <taxon>Bacillati</taxon>
        <taxon>Bacillota</taxon>
        <taxon>Clostridia</taxon>
        <taxon>Peptostreptococcales</taxon>
        <taxon>Thermotaleaceae</taxon>
        <taxon>Geosporobacter</taxon>
    </lineage>
</organism>
<dbReference type="OrthoDB" id="3177005at2"/>
<comment type="subcellular location">
    <subcellularLocation>
        <location evidence="1">Cell membrane</location>
        <topology evidence="1">Multi-pass membrane protein</topology>
    </subcellularLocation>
</comment>
<feature type="transmembrane region" description="Helical" evidence="8">
    <location>
        <begin position="200"/>
        <end position="217"/>
    </location>
</feature>
<feature type="transmembrane region" description="Helical" evidence="8">
    <location>
        <begin position="59"/>
        <end position="80"/>
    </location>
</feature>
<dbReference type="InterPro" id="IPR011606">
    <property type="entry name" value="Brnchd-chn_aa_trnsp_permease"/>
</dbReference>
<dbReference type="GO" id="GO:1903785">
    <property type="term" value="P:L-valine transmembrane transport"/>
    <property type="evidence" value="ECO:0007669"/>
    <property type="project" value="TreeGrafter"/>
</dbReference>
<dbReference type="Pfam" id="PF03591">
    <property type="entry name" value="AzlC"/>
    <property type="match status" value="1"/>
</dbReference>
<keyword evidence="6 8" id="KW-1133">Transmembrane helix</keyword>
<evidence type="ECO:0000313" key="9">
    <source>
        <dbReference type="EMBL" id="SHJ08275.1"/>
    </source>
</evidence>
<reference evidence="10" key="1">
    <citation type="submission" date="2016-11" db="EMBL/GenBank/DDBJ databases">
        <authorList>
            <person name="Varghese N."/>
            <person name="Submissions S."/>
        </authorList>
    </citation>
    <scope>NUCLEOTIDE SEQUENCE [LARGE SCALE GENOMIC DNA]</scope>
    <source>
        <strain evidence="10">DSM 17957</strain>
    </source>
</reference>
<dbReference type="PANTHER" id="PTHR34979">
    <property type="entry name" value="INNER MEMBRANE PROTEIN YGAZ"/>
    <property type="match status" value="1"/>
</dbReference>
<feature type="transmembrane region" description="Helical" evidence="8">
    <location>
        <begin position="29"/>
        <end position="47"/>
    </location>
</feature>
<evidence type="ECO:0000256" key="7">
    <source>
        <dbReference type="ARBA" id="ARBA00023136"/>
    </source>
</evidence>
<dbReference type="STRING" id="1121919.SAMN02745975_01235"/>
<feature type="transmembrane region" description="Helical" evidence="8">
    <location>
        <begin position="174"/>
        <end position="193"/>
    </location>
</feature>
<dbReference type="AlphaFoldDB" id="A0A1M6GE88"/>
<evidence type="ECO:0000256" key="3">
    <source>
        <dbReference type="ARBA" id="ARBA00022448"/>
    </source>
</evidence>
<dbReference type="RefSeq" id="WP_110940475.1">
    <property type="nucleotide sequence ID" value="NZ_FQZV01000014.1"/>
</dbReference>
<gene>
    <name evidence="9" type="ORF">SAMN02745975_01235</name>
</gene>
<accession>A0A1M6GE88</accession>
<evidence type="ECO:0000256" key="6">
    <source>
        <dbReference type="ARBA" id="ARBA00022989"/>
    </source>
</evidence>
<feature type="transmembrane region" description="Helical" evidence="8">
    <location>
        <begin position="223"/>
        <end position="245"/>
    </location>
</feature>
<dbReference type="PANTHER" id="PTHR34979:SF1">
    <property type="entry name" value="INNER MEMBRANE PROTEIN YGAZ"/>
    <property type="match status" value="1"/>
</dbReference>
<dbReference type="Proteomes" id="UP000184536">
    <property type="component" value="Unassembled WGS sequence"/>
</dbReference>
<name>A0A1M6GE88_9FIRM</name>
<dbReference type="GO" id="GO:0005886">
    <property type="term" value="C:plasma membrane"/>
    <property type="evidence" value="ECO:0007669"/>
    <property type="project" value="UniProtKB-SubCell"/>
</dbReference>
<proteinExistence type="inferred from homology"/>
<protein>
    <submittedName>
        <fullName evidence="9">4-azaleucine resistance probable transporter AzlC</fullName>
    </submittedName>
</protein>
<keyword evidence="5 8" id="KW-0812">Transmembrane</keyword>
<dbReference type="EMBL" id="FQZV01000014">
    <property type="protein sequence ID" value="SHJ08275.1"/>
    <property type="molecule type" value="Genomic_DNA"/>
</dbReference>
<keyword evidence="10" id="KW-1185">Reference proteome</keyword>
<evidence type="ECO:0000256" key="2">
    <source>
        <dbReference type="ARBA" id="ARBA00010735"/>
    </source>
</evidence>
<evidence type="ECO:0000256" key="1">
    <source>
        <dbReference type="ARBA" id="ARBA00004651"/>
    </source>
</evidence>
<evidence type="ECO:0000313" key="10">
    <source>
        <dbReference type="Proteomes" id="UP000184536"/>
    </source>
</evidence>
<evidence type="ECO:0000256" key="5">
    <source>
        <dbReference type="ARBA" id="ARBA00022692"/>
    </source>
</evidence>